<dbReference type="Proteomes" id="UP001341840">
    <property type="component" value="Unassembled WGS sequence"/>
</dbReference>
<organism evidence="2 3">
    <name type="scientific">Stylosanthes scabra</name>
    <dbReference type="NCBI Taxonomy" id="79078"/>
    <lineage>
        <taxon>Eukaryota</taxon>
        <taxon>Viridiplantae</taxon>
        <taxon>Streptophyta</taxon>
        <taxon>Embryophyta</taxon>
        <taxon>Tracheophyta</taxon>
        <taxon>Spermatophyta</taxon>
        <taxon>Magnoliopsida</taxon>
        <taxon>eudicotyledons</taxon>
        <taxon>Gunneridae</taxon>
        <taxon>Pentapetalae</taxon>
        <taxon>rosids</taxon>
        <taxon>fabids</taxon>
        <taxon>Fabales</taxon>
        <taxon>Fabaceae</taxon>
        <taxon>Papilionoideae</taxon>
        <taxon>50 kb inversion clade</taxon>
        <taxon>dalbergioids sensu lato</taxon>
        <taxon>Dalbergieae</taxon>
        <taxon>Pterocarpus clade</taxon>
        <taxon>Stylosanthes</taxon>
    </lineage>
</organism>
<protein>
    <submittedName>
        <fullName evidence="2">Uncharacterized protein</fullName>
    </submittedName>
</protein>
<name>A0ABU6VF20_9FABA</name>
<evidence type="ECO:0000256" key="1">
    <source>
        <dbReference type="SAM" id="MobiDB-lite"/>
    </source>
</evidence>
<gene>
    <name evidence="2" type="ORF">PIB30_035468</name>
</gene>
<accession>A0ABU6VF20</accession>
<dbReference type="EMBL" id="JASCZI010151204">
    <property type="protein sequence ID" value="MED6170891.1"/>
    <property type="molecule type" value="Genomic_DNA"/>
</dbReference>
<feature type="compositionally biased region" description="Polar residues" evidence="1">
    <location>
        <begin position="101"/>
        <end position="117"/>
    </location>
</feature>
<evidence type="ECO:0000313" key="3">
    <source>
        <dbReference type="Proteomes" id="UP001341840"/>
    </source>
</evidence>
<proteinExistence type="predicted"/>
<keyword evidence="3" id="KW-1185">Reference proteome</keyword>
<sequence length="174" mass="19084">MYHPLVCINVTLVREFYANFSSGEQKTVFLRGKRIPFTEEAIRCHLGIRIDLPYIGVDDVFVATTKTYDDGNLNMADVFSVIGQEDRDVLPLRRLEGKASQGLQRLGDTTQVATSKTAGRSASTGPARRARAASSSLRSPFYFCSAYHRPLLSADSETFREAGASVATSGSPDR</sequence>
<feature type="region of interest" description="Disordered" evidence="1">
    <location>
        <begin position="101"/>
        <end position="130"/>
    </location>
</feature>
<feature type="compositionally biased region" description="Low complexity" evidence="1">
    <location>
        <begin position="118"/>
        <end position="130"/>
    </location>
</feature>
<evidence type="ECO:0000313" key="2">
    <source>
        <dbReference type="EMBL" id="MED6170891.1"/>
    </source>
</evidence>
<reference evidence="2 3" key="1">
    <citation type="journal article" date="2023" name="Plants (Basel)">
        <title>Bridging the Gap: Combining Genomics and Transcriptomics Approaches to Understand Stylosanthes scabra, an Orphan Legume from the Brazilian Caatinga.</title>
        <authorList>
            <person name="Ferreira-Neto J.R.C."/>
            <person name="da Silva M.D."/>
            <person name="Binneck E."/>
            <person name="de Melo N.F."/>
            <person name="da Silva R.H."/>
            <person name="de Melo A.L.T.M."/>
            <person name="Pandolfi V."/>
            <person name="Bustamante F.O."/>
            <person name="Brasileiro-Vidal A.C."/>
            <person name="Benko-Iseppon A.M."/>
        </authorList>
    </citation>
    <scope>NUCLEOTIDE SEQUENCE [LARGE SCALE GENOMIC DNA]</scope>
    <source>
        <tissue evidence="2">Leaves</tissue>
    </source>
</reference>
<comment type="caution">
    <text evidence="2">The sequence shown here is derived from an EMBL/GenBank/DDBJ whole genome shotgun (WGS) entry which is preliminary data.</text>
</comment>